<comment type="similarity">
    <text evidence="1 2">Belongs to the outer membrane factor (OMF) (TC 1.B.17) family.</text>
</comment>
<dbReference type="SUPFAM" id="SSF56954">
    <property type="entry name" value="Outer membrane efflux proteins (OEP)"/>
    <property type="match status" value="1"/>
</dbReference>
<dbReference type="PANTHER" id="PTHR30203:SF33">
    <property type="entry name" value="BLR4455 PROTEIN"/>
    <property type="match status" value="1"/>
</dbReference>
<comment type="subcellular location">
    <subcellularLocation>
        <location evidence="2">Cell membrane</location>
        <topology evidence="2">Lipid-anchor</topology>
    </subcellularLocation>
</comment>
<proteinExistence type="inferred from homology"/>
<dbReference type="InterPro" id="IPR003423">
    <property type="entry name" value="OMP_efflux"/>
</dbReference>
<evidence type="ECO:0000313" key="4">
    <source>
        <dbReference type="EMBL" id="PJR05092.1"/>
    </source>
</evidence>
<evidence type="ECO:0000313" key="5">
    <source>
        <dbReference type="Proteomes" id="UP000231960"/>
    </source>
</evidence>
<keyword evidence="2" id="KW-0812">Transmembrane</keyword>
<dbReference type="EMBL" id="NIPO01000001">
    <property type="protein sequence ID" value="PJR05092.1"/>
    <property type="molecule type" value="Genomic_DNA"/>
</dbReference>
<dbReference type="OrthoDB" id="9770517at2"/>
<keyword evidence="2" id="KW-0564">Palmitate</keyword>
<name>A0A2M9R8A8_9FLAO</name>
<keyword evidence="2" id="KW-1134">Transmembrane beta strand</keyword>
<keyword evidence="2" id="KW-0449">Lipoprotein</keyword>
<protein>
    <submittedName>
        <fullName evidence="4">RND transporter</fullName>
    </submittedName>
</protein>
<reference evidence="4 5" key="1">
    <citation type="submission" date="2017-06" db="EMBL/GenBank/DDBJ databases">
        <title>Description of Avrilella dinanensis gen. nov. sp. nov.</title>
        <authorList>
            <person name="Leyer C."/>
            <person name="Sassi M."/>
            <person name="Minet J."/>
            <person name="Kayal S."/>
            <person name="Cattoir V."/>
        </authorList>
    </citation>
    <scope>NUCLEOTIDE SEQUENCE [LARGE SCALE GENOMIC DNA]</scope>
    <source>
        <strain evidence="4 5">UR159</strain>
    </source>
</reference>
<keyword evidence="2" id="KW-0472">Membrane</keyword>
<evidence type="ECO:0000256" key="3">
    <source>
        <dbReference type="SAM" id="Coils"/>
    </source>
</evidence>
<accession>A0A2M9R8A8</accession>
<feature type="coiled-coil region" evidence="3">
    <location>
        <begin position="370"/>
        <end position="397"/>
    </location>
</feature>
<dbReference type="GO" id="GO:0005886">
    <property type="term" value="C:plasma membrane"/>
    <property type="evidence" value="ECO:0007669"/>
    <property type="project" value="UniProtKB-SubCell"/>
</dbReference>
<keyword evidence="5" id="KW-1185">Reference proteome</keyword>
<sequence>MTNKLINLLLLLSVIAISSCKSTVNQYDFQAEFPENYRIIDSLSGQDSTNIANINWEDFFNDPQLNALIERGLENNFDIQTAVKDIEIYRLRHSQSKLEWLPDVSLNAADVSYQFRSENFYSNPTAKWYAEKGTEPPTNMYTYNPQQSTSLQVSWELDIWGKLKRQQKQALLSYLQTEEVQKAIRTSLISEIAEGYYNLILLHAQLEVAETNYKLSENTYNLIELQYEAGEITALAKQQTMSQMLSAKALIPSLKQQISLQENQLSFLLGSFPESFDLSYSKLENYYYNDTLHSGIPLQLVQNRPDVKSAEYELRAMNEQVGVSQAMQYPSIRISATGGVNAMLVENWFNIPGSLFGGLVGGITQPIFNKKRLKTNYETALLERDKAEIELQKQVNKAINEVTEALIMVKTTDEQIDIAIEQVNNSSLAVRQANLLFNSGFATYLEVINAQRNALENQLSLNTLRKNKLVARIQLYRALGGGWK</sequence>
<comment type="caution">
    <text evidence="4">The sequence shown here is derived from an EMBL/GenBank/DDBJ whole genome shotgun (WGS) entry which is preliminary data.</text>
</comment>
<dbReference type="Gene3D" id="1.20.1600.10">
    <property type="entry name" value="Outer membrane efflux proteins (OEP)"/>
    <property type="match status" value="1"/>
</dbReference>
<gene>
    <name evidence="4" type="ORF">CDL10_05220</name>
</gene>
<evidence type="ECO:0000256" key="1">
    <source>
        <dbReference type="ARBA" id="ARBA00007613"/>
    </source>
</evidence>
<keyword evidence="3" id="KW-0175">Coiled coil</keyword>
<dbReference type="GO" id="GO:0015562">
    <property type="term" value="F:efflux transmembrane transporter activity"/>
    <property type="evidence" value="ECO:0007669"/>
    <property type="project" value="InterPro"/>
</dbReference>
<dbReference type="Pfam" id="PF02321">
    <property type="entry name" value="OEP"/>
    <property type="match status" value="2"/>
</dbReference>
<dbReference type="Gene3D" id="2.20.200.10">
    <property type="entry name" value="Outer membrane efflux proteins (OEP)"/>
    <property type="match status" value="1"/>
</dbReference>
<dbReference type="AlphaFoldDB" id="A0A2M9R8A8"/>
<dbReference type="PANTHER" id="PTHR30203">
    <property type="entry name" value="OUTER MEMBRANE CATION EFFLUX PROTEIN"/>
    <property type="match status" value="1"/>
</dbReference>
<dbReference type="InterPro" id="IPR010131">
    <property type="entry name" value="MdtP/NodT-like"/>
</dbReference>
<dbReference type="NCBIfam" id="TIGR01845">
    <property type="entry name" value="outer_NodT"/>
    <property type="match status" value="1"/>
</dbReference>
<dbReference type="PROSITE" id="PS51257">
    <property type="entry name" value="PROKAR_LIPOPROTEIN"/>
    <property type="match status" value="1"/>
</dbReference>
<evidence type="ECO:0000256" key="2">
    <source>
        <dbReference type="RuleBase" id="RU362097"/>
    </source>
</evidence>
<dbReference type="RefSeq" id="WP_100678651.1">
    <property type="nucleotide sequence ID" value="NZ_NIPO01000001.1"/>
</dbReference>
<organism evidence="4 5">
    <name type="scientific">Avrilella dinanensis</name>
    <dbReference type="NCBI Taxonomy" id="2008672"/>
    <lineage>
        <taxon>Bacteria</taxon>
        <taxon>Pseudomonadati</taxon>
        <taxon>Bacteroidota</taxon>
        <taxon>Flavobacteriia</taxon>
        <taxon>Flavobacteriales</taxon>
        <taxon>Flavobacteriaceae</taxon>
        <taxon>Avrilella</taxon>
    </lineage>
</organism>
<dbReference type="Proteomes" id="UP000231960">
    <property type="component" value="Unassembled WGS sequence"/>
</dbReference>